<evidence type="ECO:0000256" key="8">
    <source>
        <dbReference type="SAM" id="Phobius"/>
    </source>
</evidence>
<dbReference type="PANTHER" id="PTHR33406">
    <property type="entry name" value="MEMBRANE PROTEIN MJ1562-RELATED"/>
    <property type="match status" value="1"/>
</dbReference>
<dbReference type="Gene3D" id="1.10.287.950">
    <property type="entry name" value="Methyl-accepting chemotaxis protein"/>
    <property type="match status" value="1"/>
</dbReference>
<feature type="transmembrane region" description="Helical" evidence="8">
    <location>
        <begin position="933"/>
        <end position="956"/>
    </location>
</feature>
<dbReference type="InterPro" id="IPR004869">
    <property type="entry name" value="MMPL_dom"/>
</dbReference>
<feature type="domain" description="Membrane transport protein MMPL" evidence="9">
    <location>
        <begin position="54"/>
        <end position="369"/>
    </location>
</feature>
<evidence type="ECO:0000256" key="1">
    <source>
        <dbReference type="ARBA" id="ARBA00004651"/>
    </source>
</evidence>
<evidence type="ECO:0000313" key="10">
    <source>
        <dbReference type="EMBL" id="MFB9752338.1"/>
    </source>
</evidence>
<gene>
    <name evidence="10" type="ORF">ACFFNY_12295</name>
</gene>
<feature type="transmembrane region" description="Helical" evidence="8">
    <location>
        <begin position="315"/>
        <end position="336"/>
    </location>
</feature>
<feature type="transmembrane region" description="Helical" evidence="8">
    <location>
        <begin position="186"/>
        <end position="204"/>
    </location>
</feature>
<evidence type="ECO:0000256" key="3">
    <source>
        <dbReference type="ARBA" id="ARBA00022475"/>
    </source>
</evidence>
<feature type="transmembrane region" description="Helical" evidence="8">
    <location>
        <begin position="1002"/>
        <end position="1026"/>
    </location>
</feature>
<evidence type="ECO:0000256" key="7">
    <source>
        <dbReference type="SAM" id="MobiDB-lite"/>
    </source>
</evidence>
<dbReference type="InterPro" id="IPR023908">
    <property type="entry name" value="xxxLxxG_rpt"/>
</dbReference>
<feature type="transmembrane region" description="Helical" evidence="8">
    <location>
        <begin position="875"/>
        <end position="894"/>
    </location>
</feature>
<feature type="transmembrane region" description="Helical" evidence="8">
    <location>
        <begin position="977"/>
        <end position="996"/>
    </location>
</feature>
<keyword evidence="11" id="KW-1185">Reference proteome</keyword>
<dbReference type="Pfam" id="PF03176">
    <property type="entry name" value="MMPL"/>
    <property type="match status" value="2"/>
</dbReference>
<dbReference type="InterPro" id="IPR050545">
    <property type="entry name" value="Mycobact_MmpL"/>
</dbReference>
<evidence type="ECO:0000256" key="4">
    <source>
        <dbReference type="ARBA" id="ARBA00022692"/>
    </source>
</evidence>
<keyword evidence="6 8" id="KW-0472">Membrane</keyword>
<evidence type="ECO:0000259" key="9">
    <source>
        <dbReference type="Pfam" id="PF03176"/>
    </source>
</evidence>
<sequence length="1071" mass="114212">MRAVIKMRWLVLVLWLAGAVTLFLTAPNMADLVRDKGQIKVPDGYTSTKAEALLKEMNAGKESSGGEKALSSVLVFHKDSGLTAADLTEIRSGVDKLKNGKDAYGVTSVTTHFDMKELEKQLVAEDGKTMLVLVEASSHNRTPGEVRQSLYDAVSGVSVDHYYTGSWLINEDVIESSQSGLKKTEGITVVFILVILFVVFRSLIAPFIPLLSVGLTYLVSQSVVSFLVHYFDFPLSNFTQIFLVAVLFGIGTDYCILLISRFKEELAHRGDKTEAIVETYRTAGKTVLYSGLAVLVGFASIGLSSFVLYRSAVAVAVGVAVLMLALFTLVPFFMATMGKAIFWPVKGTLEHKPSKLWGVVGSFSLKRPIWALAVIAIVVVPFLTAYKGSISFNSLDELGSKYNSVKAFQMISDSFGPGDSLPSTVVIKTDKQLDSAEGLAAIEQVSRELAKVEGVKTVRSATRPTGEPLPDFQVTKQIGQVDDGLGQSTDGLGQIGKGLSEASKALSDNSPKLNEAVKGAEQLTAGTTELKSGVVQLGEGLKQLESGLRDGSKGAEQLRAGLIEAQTSAEQLAAASWQLLAGYREAGGGLGQLNKAYGEIAGRQAQLAEGLTDLGKGLEGLKLKYPQLGDDADYKKLVGALTGLQAGAAGIGDGLKQLNAQLSGIEVGIAKANGGYEQAAGGQSELAAGLGRLAEGIAQLRAGIDQAAAGQGQIVAKIPQITKGFDSLTAGQSQLQAGFADLNGQLGQLTSGLDQSVGGLEQVTGGLQSAQTFLNELSGASNKQLTGWHIPKEAIANADFQKSLDVYLSKDRKFAKLDVVFSGNPYDTETLGKTGDLNEAVKRGLQGTGFDQAVFSVGGVTSMNSDLKSVSDSDYSRTMMLMLVGITLILILLFRSIVMPVYLILSLLVTFYTSMAITEVIFVRILGYAGISWAVPFFGFVMLVALGIDYSIFLMDRFKEYRHMAPGEAILLAMKKMGTIIMSAAVILGGTFAAMLPSGVMSLLQIATIVLCGLFLYALVMLPLFIPVMVRMFGRANWWPYMDAQKDERNSGKRQMRGGLASVSSHTDPNV</sequence>
<name>A0ABV5VVT5_9BACL</name>
<keyword evidence="3" id="KW-1003">Cell membrane</keyword>
<protein>
    <submittedName>
        <fullName evidence="10">Efflux RND transporter permease subunit</fullName>
    </submittedName>
</protein>
<feature type="transmembrane region" description="Helical" evidence="8">
    <location>
        <begin position="237"/>
        <end position="259"/>
    </location>
</feature>
<evidence type="ECO:0000256" key="6">
    <source>
        <dbReference type="ARBA" id="ARBA00023136"/>
    </source>
</evidence>
<comment type="subcellular location">
    <subcellularLocation>
        <location evidence="1">Cell membrane</location>
        <topology evidence="1">Multi-pass membrane protein</topology>
    </subcellularLocation>
</comment>
<dbReference type="EMBL" id="JBHMAG010000009">
    <property type="protein sequence ID" value="MFB9752338.1"/>
    <property type="molecule type" value="Genomic_DNA"/>
</dbReference>
<organism evidence="10 11">
    <name type="scientific">Paenibacillus hodogayensis</name>
    <dbReference type="NCBI Taxonomy" id="279208"/>
    <lineage>
        <taxon>Bacteria</taxon>
        <taxon>Bacillati</taxon>
        <taxon>Bacillota</taxon>
        <taxon>Bacilli</taxon>
        <taxon>Bacillales</taxon>
        <taxon>Paenibacillaceae</taxon>
        <taxon>Paenibacillus</taxon>
    </lineage>
</organism>
<comment type="similarity">
    <text evidence="2">Belongs to the resistance-nodulation-cell division (RND) (TC 2.A.6) family. MmpL subfamily.</text>
</comment>
<dbReference type="PANTHER" id="PTHR33406:SF6">
    <property type="entry name" value="MEMBRANE PROTEIN YDGH-RELATED"/>
    <property type="match status" value="1"/>
</dbReference>
<feature type="region of interest" description="Disordered" evidence="7">
    <location>
        <begin position="1049"/>
        <end position="1071"/>
    </location>
</feature>
<dbReference type="NCBIfam" id="TIGR03057">
    <property type="entry name" value="xxxLxxG_by_4"/>
    <property type="match status" value="1"/>
</dbReference>
<evidence type="ECO:0000313" key="11">
    <source>
        <dbReference type="Proteomes" id="UP001589619"/>
    </source>
</evidence>
<dbReference type="RefSeq" id="WP_344912904.1">
    <property type="nucleotide sequence ID" value="NZ_BAAAYO010000010.1"/>
</dbReference>
<dbReference type="SUPFAM" id="SSF82866">
    <property type="entry name" value="Multidrug efflux transporter AcrB transmembrane domain"/>
    <property type="match status" value="2"/>
</dbReference>
<evidence type="ECO:0000256" key="2">
    <source>
        <dbReference type="ARBA" id="ARBA00010157"/>
    </source>
</evidence>
<feature type="domain" description="Membrane transport protein MMPL" evidence="9">
    <location>
        <begin position="741"/>
        <end position="1043"/>
    </location>
</feature>
<comment type="caution">
    <text evidence="10">The sequence shown here is derived from an EMBL/GenBank/DDBJ whole genome shotgun (WGS) entry which is preliminary data.</text>
</comment>
<dbReference type="Proteomes" id="UP001589619">
    <property type="component" value="Unassembled WGS sequence"/>
</dbReference>
<feature type="transmembrane region" description="Helical" evidence="8">
    <location>
        <begin position="287"/>
        <end position="309"/>
    </location>
</feature>
<feature type="transmembrane region" description="Helical" evidence="8">
    <location>
        <begin position="369"/>
        <end position="386"/>
    </location>
</feature>
<keyword evidence="4 8" id="KW-0812">Transmembrane</keyword>
<dbReference type="Gene3D" id="1.20.1640.10">
    <property type="entry name" value="Multidrug efflux transporter AcrB transmembrane domain"/>
    <property type="match status" value="2"/>
</dbReference>
<feature type="transmembrane region" description="Helical" evidence="8">
    <location>
        <begin position="901"/>
        <end position="927"/>
    </location>
</feature>
<proteinExistence type="inferred from homology"/>
<keyword evidence="5 8" id="KW-1133">Transmembrane helix</keyword>
<feature type="compositionally biased region" description="Polar residues" evidence="7">
    <location>
        <begin position="1062"/>
        <end position="1071"/>
    </location>
</feature>
<evidence type="ECO:0000256" key="5">
    <source>
        <dbReference type="ARBA" id="ARBA00022989"/>
    </source>
</evidence>
<accession>A0ABV5VVT5</accession>
<reference evidence="10 11" key="1">
    <citation type="submission" date="2024-09" db="EMBL/GenBank/DDBJ databases">
        <authorList>
            <person name="Sun Q."/>
            <person name="Mori K."/>
        </authorList>
    </citation>
    <scope>NUCLEOTIDE SEQUENCE [LARGE SCALE GENOMIC DNA]</scope>
    <source>
        <strain evidence="10 11">JCM 12520</strain>
    </source>
</reference>